<keyword evidence="9" id="KW-0464">Manganese</keyword>
<dbReference type="Proteomes" id="UP001174909">
    <property type="component" value="Unassembled WGS sequence"/>
</dbReference>
<dbReference type="HAMAP" id="MF_00183">
    <property type="entry name" value="DXP_reductoisom"/>
    <property type="match status" value="1"/>
</dbReference>
<proteinExistence type="inferred from homology"/>
<dbReference type="InterPro" id="IPR003821">
    <property type="entry name" value="DXP_reductoisomerase"/>
</dbReference>
<dbReference type="InterPro" id="IPR036291">
    <property type="entry name" value="NAD(P)-bd_dom_sf"/>
</dbReference>
<evidence type="ECO:0000256" key="6">
    <source>
        <dbReference type="ARBA" id="ARBA00022723"/>
    </source>
</evidence>
<dbReference type="NCBIfam" id="NF009114">
    <property type="entry name" value="PRK12464.1"/>
    <property type="match status" value="1"/>
</dbReference>
<dbReference type="Gene3D" id="3.40.50.720">
    <property type="entry name" value="NAD(P)-binding Rossmann-like Domain"/>
    <property type="match status" value="1"/>
</dbReference>
<evidence type="ECO:0000256" key="8">
    <source>
        <dbReference type="ARBA" id="ARBA00023002"/>
    </source>
</evidence>
<evidence type="ECO:0000256" key="10">
    <source>
        <dbReference type="ARBA" id="ARBA00023229"/>
    </source>
</evidence>
<evidence type="ECO:0000256" key="4">
    <source>
        <dbReference type="ARBA" id="ARBA00006825"/>
    </source>
</evidence>
<dbReference type="SUPFAM" id="SSF55347">
    <property type="entry name" value="Glyceraldehyde-3-phosphate dehydrogenase-like, C-terminal domain"/>
    <property type="match status" value="1"/>
</dbReference>
<dbReference type="Pfam" id="PF08436">
    <property type="entry name" value="DXP_redisom_C"/>
    <property type="match status" value="1"/>
</dbReference>
<evidence type="ECO:0000259" key="14">
    <source>
        <dbReference type="Pfam" id="PF08436"/>
    </source>
</evidence>
<dbReference type="GO" id="GO:0030604">
    <property type="term" value="F:1-deoxy-D-xylulose-5-phosphate reductoisomerase activity"/>
    <property type="evidence" value="ECO:0007669"/>
    <property type="project" value="UniProtKB-EC"/>
</dbReference>
<comment type="catalytic activity">
    <reaction evidence="11">
        <text>2-C-methyl-D-erythritol 4-phosphate + NADP(+) = 1-deoxy-D-xylulose 5-phosphate + NADPH + H(+)</text>
        <dbReference type="Rhea" id="RHEA:13717"/>
        <dbReference type="ChEBI" id="CHEBI:15378"/>
        <dbReference type="ChEBI" id="CHEBI:57783"/>
        <dbReference type="ChEBI" id="CHEBI:57792"/>
        <dbReference type="ChEBI" id="CHEBI:58262"/>
        <dbReference type="ChEBI" id="CHEBI:58349"/>
        <dbReference type="EC" id="1.1.1.267"/>
    </reaction>
    <physiologicalReaction direction="right-to-left" evidence="11">
        <dbReference type="Rhea" id="RHEA:13719"/>
    </physiologicalReaction>
</comment>
<evidence type="ECO:0000256" key="11">
    <source>
        <dbReference type="ARBA" id="ARBA00048543"/>
    </source>
</evidence>
<evidence type="ECO:0000256" key="7">
    <source>
        <dbReference type="ARBA" id="ARBA00022857"/>
    </source>
</evidence>
<dbReference type="GO" id="GO:0070402">
    <property type="term" value="F:NADPH binding"/>
    <property type="evidence" value="ECO:0007669"/>
    <property type="project" value="InterPro"/>
</dbReference>
<dbReference type="AlphaFoldDB" id="A0AA35R452"/>
<dbReference type="EC" id="1.1.1.267" evidence="5"/>
<dbReference type="SUPFAM" id="SSF51735">
    <property type="entry name" value="NAD(P)-binding Rossmann-fold domains"/>
    <property type="match status" value="1"/>
</dbReference>
<organism evidence="16 17">
    <name type="scientific">Geodia barretti</name>
    <name type="common">Barrett's horny sponge</name>
    <dbReference type="NCBI Taxonomy" id="519541"/>
    <lineage>
        <taxon>Eukaryota</taxon>
        <taxon>Metazoa</taxon>
        <taxon>Porifera</taxon>
        <taxon>Demospongiae</taxon>
        <taxon>Heteroscleromorpha</taxon>
        <taxon>Tetractinellida</taxon>
        <taxon>Astrophorina</taxon>
        <taxon>Geodiidae</taxon>
        <taxon>Geodia</taxon>
    </lineage>
</organism>
<evidence type="ECO:0000313" key="16">
    <source>
        <dbReference type="EMBL" id="CAI8002114.1"/>
    </source>
</evidence>
<evidence type="ECO:0000259" key="13">
    <source>
        <dbReference type="Pfam" id="PF02670"/>
    </source>
</evidence>
<comment type="similarity">
    <text evidence="4">Belongs to the DXR family.</text>
</comment>
<comment type="caution">
    <text evidence="16">The sequence shown here is derived from an EMBL/GenBank/DDBJ whole genome shotgun (WGS) entry which is preliminary data.</text>
</comment>
<dbReference type="InterPro" id="IPR013512">
    <property type="entry name" value="DXP_reductoisomerase_N"/>
</dbReference>
<evidence type="ECO:0000256" key="9">
    <source>
        <dbReference type="ARBA" id="ARBA00023211"/>
    </source>
</evidence>
<accession>A0AA35R452</accession>
<sequence>MKHIVILGSTGSIGKNTLSVVETHADEFKVVGLAANRDVDTLEQQIRRYRPALVALNEPTAAAQLRERIRDLNCTQVLAGTEGLQTVATMPQASQVLDGMGGSAGLLPTLAAINAGKDIAFVNKEVMVMAGPLVNAAVEANGVNLIPIDGEMSAIFQCLEGARDPKADIHRLLITASGGPFREVPKEALYSVTPQQALRHPNWKMGQKITIDSATMMNKGLEVIEAKWLFDIELSKIDIVVHPESIVHSMVEWTDGSTLAQLGPTDMRIMIQYALTYPRRFSTPVPRLDLMEARTLRFEPVDFGKFPCLSLAYTAAEVGGTLPVVLSSADEVVVEAFLDTCIGFMDIPAILARVMDAHEVISDPTLSDILEVDRWAKSTARSIIKNHVRSNKKSMG</sequence>
<dbReference type="FunFam" id="3.40.50.720:FF:000045">
    <property type="entry name" value="1-deoxy-D-xylulose 5-phosphate reductoisomerase"/>
    <property type="match status" value="1"/>
</dbReference>
<reference evidence="16" key="1">
    <citation type="submission" date="2023-03" db="EMBL/GenBank/DDBJ databases">
        <authorList>
            <person name="Steffen K."/>
            <person name="Cardenas P."/>
        </authorList>
    </citation>
    <scope>NUCLEOTIDE SEQUENCE</scope>
</reference>
<gene>
    <name evidence="16" type="ORF">GBAR_LOCUS3330</name>
</gene>
<dbReference type="InterPro" id="IPR026877">
    <property type="entry name" value="DXPR_C"/>
</dbReference>
<dbReference type="EMBL" id="CASHTH010000463">
    <property type="protein sequence ID" value="CAI8002114.1"/>
    <property type="molecule type" value="Genomic_DNA"/>
</dbReference>
<evidence type="ECO:0000256" key="3">
    <source>
        <dbReference type="ARBA" id="ARBA00005094"/>
    </source>
</evidence>
<evidence type="ECO:0000256" key="2">
    <source>
        <dbReference type="ARBA" id="ARBA00001946"/>
    </source>
</evidence>
<dbReference type="SUPFAM" id="SSF69055">
    <property type="entry name" value="1-deoxy-D-xylulose-5-phosphate reductoisomerase, C-terminal domain"/>
    <property type="match status" value="1"/>
</dbReference>
<comment type="pathway">
    <text evidence="3">Isoprenoid biosynthesis; isopentenyl diphosphate biosynthesis via DXP pathway; isopentenyl diphosphate from 1-deoxy-D-xylulose 5-phosphate: step 1/6.</text>
</comment>
<comment type="cofactor">
    <cofactor evidence="2">
        <name>Mg(2+)</name>
        <dbReference type="ChEBI" id="CHEBI:18420"/>
    </cofactor>
</comment>
<dbReference type="Pfam" id="PF02670">
    <property type="entry name" value="DXP_reductoisom"/>
    <property type="match status" value="1"/>
</dbReference>
<keyword evidence="7" id="KW-0521">NADP</keyword>
<dbReference type="PANTHER" id="PTHR30525">
    <property type="entry name" value="1-DEOXY-D-XYLULOSE 5-PHOSPHATE REDUCTOISOMERASE"/>
    <property type="match status" value="1"/>
</dbReference>
<evidence type="ECO:0000256" key="5">
    <source>
        <dbReference type="ARBA" id="ARBA00012366"/>
    </source>
</evidence>
<keyword evidence="17" id="KW-1185">Reference proteome</keyword>
<feature type="domain" description="1-deoxy-D-xylulose 5-phosphate reductoisomerase C-terminal" evidence="14">
    <location>
        <begin position="145"/>
        <end position="230"/>
    </location>
</feature>
<comment type="cofactor">
    <cofactor evidence="1">
        <name>Mn(2+)</name>
        <dbReference type="ChEBI" id="CHEBI:29035"/>
    </cofactor>
</comment>
<dbReference type="NCBIfam" id="TIGR00243">
    <property type="entry name" value="Dxr"/>
    <property type="match status" value="1"/>
</dbReference>
<evidence type="ECO:0000259" key="15">
    <source>
        <dbReference type="Pfam" id="PF13288"/>
    </source>
</evidence>
<dbReference type="PANTHER" id="PTHR30525:SF0">
    <property type="entry name" value="1-DEOXY-D-XYLULOSE 5-PHOSPHATE REDUCTOISOMERASE, CHLOROPLASTIC"/>
    <property type="match status" value="1"/>
</dbReference>
<protein>
    <recommendedName>
        <fullName evidence="12">1-deoxy-D-xylulose 5-phosphate reductoisomerase, apicoplastic</fullName>
        <ecNumber evidence="5">1.1.1.267</ecNumber>
    </recommendedName>
</protein>
<feature type="domain" description="DXP reductoisomerase C-terminal" evidence="15">
    <location>
        <begin position="262"/>
        <end position="378"/>
    </location>
</feature>
<dbReference type="Pfam" id="PF13288">
    <property type="entry name" value="DXPR_C"/>
    <property type="match status" value="1"/>
</dbReference>
<dbReference type="PIRSF" id="PIRSF006205">
    <property type="entry name" value="Dxp_reductismrs"/>
    <property type="match status" value="1"/>
</dbReference>
<keyword evidence="6" id="KW-0479">Metal-binding</keyword>
<keyword evidence="8" id="KW-0560">Oxidoreductase</keyword>
<evidence type="ECO:0000313" key="17">
    <source>
        <dbReference type="Proteomes" id="UP001174909"/>
    </source>
</evidence>
<dbReference type="InterPro" id="IPR036169">
    <property type="entry name" value="DXPR_C_sf"/>
</dbReference>
<name>A0AA35R452_GEOBA</name>
<dbReference type="Gene3D" id="1.10.1740.10">
    <property type="match status" value="1"/>
</dbReference>
<dbReference type="GO" id="GO:0030145">
    <property type="term" value="F:manganese ion binding"/>
    <property type="evidence" value="ECO:0007669"/>
    <property type="project" value="TreeGrafter"/>
</dbReference>
<evidence type="ECO:0000256" key="1">
    <source>
        <dbReference type="ARBA" id="ARBA00001936"/>
    </source>
</evidence>
<evidence type="ECO:0000256" key="12">
    <source>
        <dbReference type="ARBA" id="ARBA00073770"/>
    </source>
</evidence>
<dbReference type="GO" id="GO:0008299">
    <property type="term" value="P:isoprenoid biosynthetic process"/>
    <property type="evidence" value="ECO:0007669"/>
    <property type="project" value="UniProtKB-KW"/>
</dbReference>
<keyword evidence="10" id="KW-0414">Isoprene biosynthesis</keyword>
<dbReference type="InterPro" id="IPR013644">
    <property type="entry name" value="DXP_reductoisomerase_C"/>
</dbReference>
<feature type="domain" description="1-deoxy-D-xylulose 5-phosphate reductoisomerase N-terminal" evidence="13">
    <location>
        <begin position="4"/>
        <end position="131"/>
    </location>
</feature>